<dbReference type="AlphaFoldDB" id="A0A0C3BER4"/>
<dbReference type="HOGENOM" id="CLU_462438_0_0_1"/>
<feature type="compositionally biased region" description="Low complexity" evidence="1">
    <location>
        <begin position="257"/>
        <end position="290"/>
    </location>
</feature>
<feature type="compositionally biased region" description="Polar residues" evidence="1">
    <location>
        <begin position="340"/>
        <end position="349"/>
    </location>
</feature>
<keyword evidence="3" id="KW-1185">Reference proteome</keyword>
<feature type="region of interest" description="Disordered" evidence="1">
    <location>
        <begin position="200"/>
        <end position="290"/>
    </location>
</feature>
<feature type="region of interest" description="Disordered" evidence="1">
    <location>
        <begin position="305"/>
        <end position="459"/>
    </location>
</feature>
<feature type="compositionally biased region" description="Basic and acidic residues" evidence="1">
    <location>
        <begin position="519"/>
        <end position="529"/>
    </location>
</feature>
<gene>
    <name evidence="2" type="ORF">M408DRAFT_22075</name>
</gene>
<proteinExistence type="predicted"/>
<protein>
    <submittedName>
        <fullName evidence="2">Uncharacterized protein</fullName>
    </submittedName>
</protein>
<sequence length="590" mass="63511">MPADIIELDSSEDEAPAPKKNGFIDLTLESDGEVTQSASNNIPTAPPPVAPDVIETTDIPPAQPSRSPSVASSTPSDTVPVQRKVRKKRQLNNPDVDLRIRSLSPPRKSYNKAGHAKSISSILAGIGTDETPINLRKPSFIQGRGLKALERLKKTKAPTAITAPKLVSGSKKSNKKDATSPNKIQTVRKVVDASFESLLPTIPSNAKSPSPEPNEPVAIDEDPTFSNDEGPVEFNFQTTPTPPPLTPVASKVDDPPHMSSPAAPAAPAAPAYKPYSPTAASRGAGSSSHAQALPEWYARIPHSGWHSYSRVTPRPSLPSPPPNPAASTSVVTNGSHDEQSYLQADTTVSNRKRNRLALSENGSASPQPPPIKKRKFVMEELEDSEMSSGHEEPLDAGVSHSPDVPMEDTNAPMEDTNAPMEDTNAPMEDTNAGVTTEGNVSMDSDEEVDQLVESASGLSPASTLTFWRTKEPGEAAATLVSQEEPPQIQEATVPETNGQEAADQRLVVESGDDSEPEGEGERSYFDPAEQKRKELLDSFGDVLDQYPQFTQGYLRPGISPADAPWVTLAPLLRRKLELERMKLMRFEYGE</sequence>
<evidence type="ECO:0000313" key="2">
    <source>
        <dbReference type="EMBL" id="KIM30594.1"/>
    </source>
</evidence>
<reference evidence="2 3" key="1">
    <citation type="submission" date="2014-04" db="EMBL/GenBank/DDBJ databases">
        <authorList>
            <consortium name="DOE Joint Genome Institute"/>
            <person name="Kuo A."/>
            <person name="Zuccaro A."/>
            <person name="Kohler A."/>
            <person name="Nagy L.G."/>
            <person name="Floudas D."/>
            <person name="Copeland A."/>
            <person name="Barry K.W."/>
            <person name="Cichocki N."/>
            <person name="Veneault-Fourrey C."/>
            <person name="LaButti K."/>
            <person name="Lindquist E.A."/>
            <person name="Lipzen A."/>
            <person name="Lundell T."/>
            <person name="Morin E."/>
            <person name="Murat C."/>
            <person name="Sun H."/>
            <person name="Tunlid A."/>
            <person name="Henrissat B."/>
            <person name="Grigoriev I.V."/>
            <person name="Hibbett D.S."/>
            <person name="Martin F."/>
            <person name="Nordberg H.P."/>
            <person name="Cantor M.N."/>
            <person name="Hua S.X."/>
        </authorList>
    </citation>
    <scope>NUCLEOTIDE SEQUENCE [LARGE SCALE GENOMIC DNA]</scope>
    <source>
        <strain evidence="2 3">MAFF 305830</strain>
    </source>
</reference>
<feature type="compositionally biased region" description="Acidic residues" evidence="1">
    <location>
        <begin position="1"/>
        <end position="15"/>
    </location>
</feature>
<feature type="compositionally biased region" description="Polar residues" evidence="1">
    <location>
        <begin position="33"/>
        <end position="43"/>
    </location>
</feature>
<feature type="region of interest" description="Disordered" evidence="1">
    <location>
        <begin position="156"/>
        <end position="188"/>
    </location>
</feature>
<feature type="region of interest" description="Disordered" evidence="1">
    <location>
        <begin position="474"/>
        <end position="529"/>
    </location>
</feature>
<name>A0A0C3BER4_SERVB</name>
<reference evidence="3" key="2">
    <citation type="submission" date="2015-01" db="EMBL/GenBank/DDBJ databases">
        <title>Evolutionary Origins and Diversification of the Mycorrhizal Mutualists.</title>
        <authorList>
            <consortium name="DOE Joint Genome Institute"/>
            <consortium name="Mycorrhizal Genomics Consortium"/>
            <person name="Kohler A."/>
            <person name="Kuo A."/>
            <person name="Nagy L.G."/>
            <person name="Floudas D."/>
            <person name="Copeland A."/>
            <person name="Barry K.W."/>
            <person name="Cichocki N."/>
            <person name="Veneault-Fourrey C."/>
            <person name="LaButti K."/>
            <person name="Lindquist E.A."/>
            <person name="Lipzen A."/>
            <person name="Lundell T."/>
            <person name="Morin E."/>
            <person name="Murat C."/>
            <person name="Riley R."/>
            <person name="Ohm R."/>
            <person name="Sun H."/>
            <person name="Tunlid A."/>
            <person name="Henrissat B."/>
            <person name="Grigoriev I.V."/>
            <person name="Hibbett D.S."/>
            <person name="Martin F."/>
        </authorList>
    </citation>
    <scope>NUCLEOTIDE SEQUENCE [LARGE SCALE GENOMIC DNA]</scope>
    <source>
        <strain evidence="3">MAFF 305830</strain>
    </source>
</reference>
<dbReference type="EMBL" id="KN824284">
    <property type="protein sequence ID" value="KIM30594.1"/>
    <property type="molecule type" value="Genomic_DNA"/>
</dbReference>
<evidence type="ECO:0000256" key="1">
    <source>
        <dbReference type="SAM" id="MobiDB-lite"/>
    </source>
</evidence>
<organism evidence="2 3">
    <name type="scientific">Serendipita vermifera MAFF 305830</name>
    <dbReference type="NCBI Taxonomy" id="933852"/>
    <lineage>
        <taxon>Eukaryota</taxon>
        <taxon>Fungi</taxon>
        <taxon>Dikarya</taxon>
        <taxon>Basidiomycota</taxon>
        <taxon>Agaricomycotina</taxon>
        <taxon>Agaricomycetes</taxon>
        <taxon>Sebacinales</taxon>
        <taxon>Serendipitaceae</taxon>
        <taxon>Serendipita</taxon>
    </lineage>
</organism>
<feature type="region of interest" description="Disordered" evidence="1">
    <location>
        <begin position="1"/>
        <end position="116"/>
    </location>
</feature>
<accession>A0A0C3BER4</accession>
<feature type="compositionally biased region" description="Polar residues" evidence="1">
    <location>
        <begin position="432"/>
        <end position="442"/>
    </location>
</feature>
<feature type="compositionally biased region" description="Low complexity" evidence="1">
    <location>
        <begin position="64"/>
        <end position="80"/>
    </location>
</feature>
<evidence type="ECO:0000313" key="3">
    <source>
        <dbReference type="Proteomes" id="UP000054097"/>
    </source>
</evidence>
<dbReference type="Proteomes" id="UP000054097">
    <property type="component" value="Unassembled WGS sequence"/>
</dbReference>
<feature type="compositionally biased region" description="Pro residues" evidence="1">
    <location>
        <begin position="315"/>
        <end position="324"/>
    </location>
</feature>